<dbReference type="GO" id="GO:0010181">
    <property type="term" value="F:FMN binding"/>
    <property type="evidence" value="ECO:0007669"/>
    <property type="project" value="TreeGrafter"/>
</dbReference>
<comment type="pathway">
    <text evidence="1 11 12">Metabolic intermediate biosynthesis; chorismate biosynthesis; chorismate from D-erythrose 4-phosphate and phosphoenolpyruvate: step 7/7.</text>
</comment>
<comment type="caution">
    <text evidence="14">The sequence shown here is derived from an EMBL/GenBank/DDBJ whole genome shotgun (WGS) entry which is preliminary data.</text>
</comment>
<comment type="cofactor">
    <cofactor evidence="11 12">
        <name>FMNH2</name>
        <dbReference type="ChEBI" id="CHEBI:57618"/>
    </cofactor>
    <text evidence="11 12">Reduced FMN (FMNH(2)).</text>
</comment>
<dbReference type="PROSITE" id="PS00787">
    <property type="entry name" value="CHORISMATE_SYNTHASE_1"/>
    <property type="match status" value="1"/>
</dbReference>
<keyword evidence="4 11" id="KW-0028">Amino-acid biosynthesis</keyword>
<keyword evidence="5 11" id="KW-0285">Flavoprotein</keyword>
<dbReference type="OrthoDB" id="9771806at2"/>
<accession>A0A433JS19</accession>
<feature type="binding site" evidence="11">
    <location>
        <position position="340"/>
    </location>
    <ligand>
        <name>FMN</name>
        <dbReference type="ChEBI" id="CHEBI:58210"/>
    </ligand>
</feature>
<feature type="binding site" evidence="11">
    <location>
        <begin position="134"/>
        <end position="136"/>
    </location>
    <ligand>
        <name>FMN</name>
        <dbReference type="ChEBI" id="CHEBI:58210"/>
    </ligand>
</feature>
<proteinExistence type="inferred from homology"/>
<dbReference type="NCBIfam" id="TIGR00033">
    <property type="entry name" value="aroC"/>
    <property type="match status" value="1"/>
</dbReference>
<dbReference type="InterPro" id="IPR000453">
    <property type="entry name" value="Chorismate_synth"/>
</dbReference>
<comment type="similarity">
    <text evidence="2 11 12">Belongs to the chorismate synthase family.</text>
</comment>
<reference evidence="14 15" key="1">
    <citation type="submission" date="2018-12" db="EMBL/GenBank/DDBJ databases">
        <authorList>
            <person name="Li F."/>
        </authorList>
    </citation>
    <scope>NUCLEOTIDE SEQUENCE [LARGE SCALE GENOMIC DNA]</scope>
    <source>
        <strain evidence="14 15">EGI 6500705</strain>
    </source>
</reference>
<keyword evidence="15" id="KW-1185">Reference proteome</keyword>
<evidence type="ECO:0000256" key="13">
    <source>
        <dbReference type="SAM" id="MobiDB-lite"/>
    </source>
</evidence>
<dbReference type="GO" id="GO:0008652">
    <property type="term" value="P:amino acid biosynthetic process"/>
    <property type="evidence" value="ECO:0007669"/>
    <property type="project" value="UniProtKB-KW"/>
</dbReference>
<organism evidence="14 15">
    <name type="scientific">Labedella endophytica</name>
    <dbReference type="NCBI Taxonomy" id="1523160"/>
    <lineage>
        <taxon>Bacteria</taxon>
        <taxon>Bacillati</taxon>
        <taxon>Actinomycetota</taxon>
        <taxon>Actinomycetes</taxon>
        <taxon>Micrococcales</taxon>
        <taxon>Microbacteriaceae</taxon>
        <taxon>Labedella</taxon>
    </lineage>
</organism>
<dbReference type="SUPFAM" id="SSF103263">
    <property type="entry name" value="Chorismate synthase, AroC"/>
    <property type="match status" value="1"/>
</dbReference>
<dbReference type="EC" id="4.2.3.5" evidence="3 11"/>
<feature type="region of interest" description="Disordered" evidence="13">
    <location>
        <begin position="87"/>
        <end position="116"/>
    </location>
</feature>
<feature type="binding site" evidence="11">
    <location>
        <begin position="314"/>
        <end position="318"/>
    </location>
    <ligand>
        <name>FMN</name>
        <dbReference type="ChEBI" id="CHEBI:58210"/>
    </ligand>
</feature>
<feature type="binding site" evidence="11">
    <location>
        <position position="299"/>
    </location>
    <ligand>
        <name>FMN</name>
        <dbReference type="ChEBI" id="CHEBI:58210"/>
    </ligand>
</feature>
<dbReference type="GO" id="GO:0004107">
    <property type="term" value="F:chorismate synthase activity"/>
    <property type="evidence" value="ECO:0007669"/>
    <property type="project" value="UniProtKB-UniRule"/>
</dbReference>
<dbReference type="PROSITE" id="PS00788">
    <property type="entry name" value="CHORISMATE_SYNTHASE_2"/>
    <property type="match status" value="1"/>
</dbReference>
<evidence type="ECO:0000256" key="7">
    <source>
        <dbReference type="ARBA" id="ARBA00022827"/>
    </source>
</evidence>
<keyword evidence="10 11" id="KW-0456">Lyase</keyword>
<evidence type="ECO:0000256" key="6">
    <source>
        <dbReference type="ARBA" id="ARBA00022643"/>
    </source>
</evidence>
<dbReference type="RefSeq" id="WP_127047460.1">
    <property type="nucleotide sequence ID" value="NZ_RZGZ01000002.1"/>
</dbReference>
<dbReference type="PANTHER" id="PTHR21085:SF0">
    <property type="entry name" value="CHORISMATE SYNTHASE"/>
    <property type="match status" value="1"/>
</dbReference>
<dbReference type="HAMAP" id="MF_00300">
    <property type="entry name" value="Chorismate_synth"/>
    <property type="match status" value="1"/>
</dbReference>
<dbReference type="InterPro" id="IPR035904">
    <property type="entry name" value="Chorismate_synth_AroC_sf"/>
</dbReference>
<feature type="binding site" evidence="11">
    <location>
        <position position="46"/>
    </location>
    <ligand>
        <name>NADP(+)</name>
        <dbReference type="ChEBI" id="CHEBI:58349"/>
    </ligand>
</feature>
<evidence type="ECO:0000256" key="2">
    <source>
        <dbReference type="ARBA" id="ARBA00008014"/>
    </source>
</evidence>
<dbReference type="PROSITE" id="PS00789">
    <property type="entry name" value="CHORISMATE_SYNTHASE_3"/>
    <property type="match status" value="1"/>
</dbReference>
<evidence type="ECO:0000256" key="12">
    <source>
        <dbReference type="RuleBase" id="RU000605"/>
    </source>
</evidence>
<evidence type="ECO:0000256" key="11">
    <source>
        <dbReference type="HAMAP-Rule" id="MF_00300"/>
    </source>
</evidence>
<keyword evidence="6 11" id="KW-0288">FMN</keyword>
<protein>
    <recommendedName>
        <fullName evidence="3 11">Chorismate synthase</fullName>
        <shortName evidence="11">CS</shortName>
        <ecNumber evidence="3 11">4.2.3.5</ecNumber>
    </recommendedName>
    <alternativeName>
        <fullName evidence="11">5-enolpyruvylshikimate-3-phosphate phospholyase</fullName>
    </alternativeName>
</protein>
<dbReference type="AlphaFoldDB" id="A0A433JS19"/>
<keyword evidence="9 11" id="KW-0057">Aromatic amino acid biosynthesis</keyword>
<dbReference type="PANTHER" id="PTHR21085">
    <property type="entry name" value="CHORISMATE SYNTHASE"/>
    <property type="match status" value="1"/>
</dbReference>
<evidence type="ECO:0000256" key="3">
    <source>
        <dbReference type="ARBA" id="ARBA00013036"/>
    </source>
</evidence>
<evidence type="ECO:0000256" key="5">
    <source>
        <dbReference type="ARBA" id="ARBA00022630"/>
    </source>
</evidence>
<dbReference type="NCBIfam" id="NF003793">
    <property type="entry name" value="PRK05382.1"/>
    <property type="match status" value="1"/>
</dbReference>
<evidence type="ECO:0000256" key="10">
    <source>
        <dbReference type="ARBA" id="ARBA00023239"/>
    </source>
</evidence>
<dbReference type="PIRSF" id="PIRSF001456">
    <property type="entry name" value="Chorismate_synth"/>
    <property type="match status" value="1"/>
</dbReference>
<evidence type="ECO:0000313" key="14">
    <source>
        <dbReference type="EMBL" id="RUR00724.1"/>
    </source>
</evidence>
<comment type="function">
    <text evidence="11">Catalyzes the anti-1,4-elimination of the C-3 phosphate and the C-6 proR hydrogen from 5-enolpyruvylshikimate-3-phosphate (EPSP) to yield chorismate, which is the branch point compound that serves as the starting substrate for the three terminal pathways of aromatic amino acid biosynthesis. This reaction introduces a second double bond into the aromatic ring system.</text>
</comment>
<sequence length="414" mass="43680">MLRWLTAGESHGPELIAILEGLPSGVPVSLDAMREDLARRKLGYGRGSRMKFEEDELTLSGGVRHGLSLGSPVALRVGNTEWPKWSEVMSPEPVESTERSRGRSAPLTRPRPGHADLVGMQKYDFDEARPILERASARETAARVALGAVARSFLSELGIRLVSHTLSIGPVRVPEGAPLPGPDDVDRLDADPLRCFHADTSAAMVAEVDDAKRDGDTLGGVVEVLAYGLPPGLGSHVHWDRRLDGRLAQALMGIQAIKGVEVGDGFLTTTRRGSQAHDELFVGDDGIVRASDRAGGTEGGMSTGTVLRVRAGMKPIATVPHSLRTVDVATGETATAHHQRSDVCAVPASGVVAEAMVALVLADAVLEKFGGDSVGETRRNLESYLAAIPEELRTATASDARLGETDAGAVPAGV</sequence>
<dbReference type="GO" id="GO:0009423">
    <property type="term" value="P:chorismate biosynthetic process"/>
    <property type="evidence" value="ECO:0007669"/>
    <property type="project" value="UniProtKB-UniRule"/>
</dbReference>
<evidence type="ECO:0000256" key="8">
    <source>
        <dbReference type="ARBA" id="ARBA00022857"/>
    </source>
</evidence>
<gene>
    <name evidence="11" type="primary">aroC</name>
    <name evidence="14" type="ORF">ELQ94_03945</name>
</gene>
<keyword evidence="8 11" id="KW-0521">NADP</keyword>
<evidence type="ECO:0000313" key="15">
    <source>
        <dbReference type="Proteomes" id="UP000274909"/>
    </source>
</evidence>
<dbReference type="FunFam" id="3.60.150.10:FF:000002">
    <property type="entry name" value="Chorismate synthase"/>
    <property type="match status" value="1"/>
</dbReference>
<dbReference type="CDD" id="cd07304">
    <property type="entry name" value="Chorismate_synthase"/>
    <property type="match status" value="1"/>
</dbReference>
<dbReference type="EMBL" id="RZGZ01000002">
    <property type="protein sequence ID" value="RUR00724.1"/>
    <property type="molecule type" value="Genomic_DNA"/>
</dbReference>
<dbReference type="Gene3D" id="3.60.150.10">
    <property type="entry name" value="Chorismate synthase AroC"/>
    <property type="match status" value="1"/>
</dbReference>
<feature type="binding site" evidence="11">
    <location>
        <position position="40"/>
    </location>
    <ligand>
        <name>NADP(+)</name>
        <dbReference type="ChEBI" id="CHEBI:58349"/>
    </ligand>
</feature>
<comment type="catalytic activity">
    <reaction evidence="11 12">
        <text>5-O-(1-carboxyvinyl)-3-phosphoshikimate = chorismate + phosphate</text>
        <dbReference type="Rhea" id="RHEA:21020"/>
        <dbReference type="ChEBI" id="CHEBI:29748"/>
        <dbReference type="ChEBI" id="CHEBI:43474"/>
        <dbReference type="ChEBI" id="CHEBI:57701"/>
        <dbReference type="EC" id="4.2.3.5"/>
    </reaction>
</comment>
<dbReference type="InterPro" id="IPR020541">
    <property type="entry name" value="Chorismate_synthase_CS"/>
</dbReference>
<evidence type="ECO:0000256" key="4">
    <source>
        <dbReference type="ARBA" id="ARBA00022605"/>
    </source>
</evidence>
<dbReference type="Proteomes" id="UP000274909">
    <property type="component" value="Unassembled WGS sequence"/>
</dbReference>
<keyword evidence="7 11" id="KW-0274">FAD</keyword>
<evidence type="ECO:0000256" key="9">
    <source>
        <dbReference type="ARBA" id="ARBA00023141"/>
    </source>
</evidence>
<comment type="subunit">
    <text evidence="11">Homotetramer.</text>
</comment>
<feature type="binding site" evidence="11">
    <location>
        <begin position="255"/>
        <end position="256"/>
    </location>
    <ligand>
        <name>FMN</name>
        <dbReference type="ChEBI" id="CHEBI:58210"/>
    </ligand>
</feature>
<dbReference type="GO" id="GO:0005829">
    <property type="term" value="C:cytosol"/>
    <property type="evidence" value="ECO:0007669"/>
    <property type="project" value="TreeGrafter"/>
</dbReference>
<dbReference type="Pfam" id="PF01264">
    <property type="entry name" value="Chorismate_synt"/>
    <property type="match status" value="1"/>
</dbReference>
<name>A0A433JS19_9MICO</name>
<evidence type="ECO:0000256" key="1">
    <source>
        <dbReference type="ARBA" id="ARBA00005044"/>
    </source>
</evidence>
<dbReference type="UniPathway" id="UPA00053">
    <property type="reaction ID" value="UER00090"/>
</dbReference>
<dbReference type="GO" id="GO:0009073">
    <property type="term" value="P:aromatic amino acid family biosynthetic process"/>
    <property type="evidence" value="ECO:0007669"/>
    <property type="project" value="UniProtKB-KW"/>
</dbReference>